<reference evidence="7" key="2">
    <citation type="submission" date="2017-06" db="EMBL/GenBank/DDBJ databases">
        <title>WGS assembly of Brachypodium distachyon.</title>
        <authorList>
            <consortium name="The International Brachypodium Initiative"/>
            <person name="Lucas S."/>
            <person name="Harmon-Smith M."/>
            <person name="Lail K."/>
            <person name="Tice H."/>
            <person name="Grimwood J."/>
            <person name="Bruce D."/>
            <person name="Barry K."/>
            <person name="Shu S."/>
            <person name="Lindquist E."/>
            <person name="Wang M."/>
            <person name="Pitluck S."/>
            <person name="Vogel J.P."/>
            <person name="Garvin D.F."/>
            <person name="Mockler T.C."/>
            <person name="Schmutz J."/>
            <person name="Rokhsar D."/>
            <person name="Bevan M.W."/>
        </authorList>
    </citation>
    <scope>NUCLEOTIDE SEQUENCE</scope>
    <source>
        <strain evidence="7">Bd21</strain>
    </source>
</reference>
<evidence type="ECO:0000256" key="3">
    <source>
        <dbReference type="ARBA" id="ARBA00022833"/>
    </source>
</evidence>
<feature type="domain" description="RING-type" evidence="6">
    <location>
        <begin position="101"/>
        <end position="144"/>
    </location>
</feature>
<keyword evidence="5" id="KW-0472">Membrane</keyword>
<dbReference type="Gene3D" id="3.30.40.10">
    <property type="entry name" value="Zinc/RING finger domain, C3HC4 (zinc finger)"/>
    <property type="match status" value="1"/>
</dbReference>
<organism evidence="7">
    <name type="scientific">Brachypodium distachyon</name>
    <name type="common">Purple false brome</name>
    <name type="synonym">Trachynia distachya</name>
    <dbReference type="NCBI Taxonomy" id="15368"/>
    <lineage>
        <taxon>Eukaryota</taxon>
        <taxon>Viridiplantae</taxon>
        <taxon>Streptophyta</taxon>
        <taxon>Embryophyta</taxon>
        <taxon>Tracheophyta</taxon>
        <taxon>Spermatophyta</taxon>
        <taxon>Magnoliopsida</taxon>
        <taxon>Liliopsida</taxon>
        <taxon>Poales</taxon>
        <taxon>Poaceae</taxon>
        <taxon>BOP clade</taxon>
        <taxon>Pooideae</taxon>
        <taxon>Stipodae</taxon>
        <taxon>Brachypodieae</taxon>
        <taxon>Brachypodium</taxon>
    </lineage>
</organism>
<dbReference type="KEGG" id="bdi:100829002"/>
<dbReference type="GO" id="GO:0061630">
    <property type="term" value="F:ubiquitin protein ligase activity"/>
    <property type="evidence" value="ECO:0000318"/>
    <property type="project" value="GO_Central"/>
</dbReference>
<reference evidence="8" key="3">
    <citation type="submission" date="2018-08" db="UniProtKB">
        <authorList>
            <consortium name="EnsemblPlants"/>
        </authorList>
    </citation>
    <scope>IDENTIFICATION</scope>
    <source>
        <strain evidence="8">cv. Bd21</strain>
    </source>
</reference>
<evidence type="ECO:0000259" key="6">
    <source>
        <dbReference type="PROSITE" id="PS50089"/>
    </source>
</evidence>
<dbReference type="AlphaFoldDB" id="A0A0Q3EZI3"/>
<dbReference type="PANTHER" id="PTHR45798">
    <property type="entry name" value="RING-H2 FINGER PROTEIN ATL61-RELATED-RELATED"/>
    <property type="match status" value="1"/>
</dbReference>
<dbReference type="OrthoDB" id="8062037at2759"/>
<evidence type="ECO:0000256" key="1">
    <source>
        <dbReference type="ARBA" id="ARBA00022723"/>
    </source>
</evidence>
<evidence type="ECO:0000256" key="5">
    <source>
        <dbReference type="SAM" id="Phobius"/>
    </source>
</evidence>
<keyword evidence="9" id="KW-1185">Reference proteome</keyword>
<dbReference type="Pfam" id="PF13639">
    <property type="entry name" value="zf-RING_2"/>
    <property type="match status" value="1"/>
</dbReference>
<feature type="transmembrane region" description="Helical" evidence="5">
    <location>
        <begin position="34"/>
        <end position="56"/>
    </location>
</feature>
<dbReference type="RefSeq" id="XP_014755512.1">
    <property type="nucleotide sequence ID" value="XM_014900026.2"/>
</dbReference>
<evidence type="ECO:0000313" key="7">
    <source>
        <dbReference type="EMBL" id="KQJ92822.1"/>
    </source>
</evidence>
<evidence type="ECO:0000313" key="8">
    <source>
        <dbReference type="EnsemblPlants" id="KQJ92822"/>
    </source>
</evidence>
<dbReference type="EMBL" id="CM000882">
    <property type="protein sequence ID" value="KQJ92822.1"/>
    <property type="molecule type" value="Genomic_DNA"/>
</dbReference>
<dbReference type="Gramene" id="KQJ92822">
    <property type="protein sequence ID" value="KQJ92822"/>
    <property type="gene ID" value="BRADI_3g00932v3"/>
</dbReference>
<dbReference type="PROSITE" id="PS50089">
    <property type="entry name" value="ZF_RING_2"/>
    <property type="match status" value="1"/>
</dbReference>
<name>A0A0Q3EZI3_BRADI</name>
<dbReference type="GeneID" id="100829002"/>
<evidence type="ECO:0000256" key="4">
    <source>
        <dbReference type="PROSITE-ProRule" id="PRU00175"/>
    </source>
</evidence>
<sequence>MATATAELAAHEHSTKTAAAAADRWSPYSGAGDFLGRMAVVLACLLALLGALAAAFRCLLRRRQRREEEEKPVAAMEVPPRMPPALVYRSSESAGGEAAECAICLAEFADGDAVRGMAACAHVFHARCIDRWLAGRRPSCPTCRAPAGATAAALELPLVDP</sequence>
<dbReference type="PANTHER" id="PTHR45798:SF88">
    <property type="entry name" value="RING-H2 FINGER PROTEIN ATL61-RELATED"/>
    <property type="match status" value="1"/>
</dbReference>
<keyword evidence="5" id="KW-1133">Transmembrane helix</keyword>
<keyword evidence="1" id="KW-0479">Metal-binding</keyword>
<dbReference type="InterPro" id="IPR052788">
    <property type="entry name" value="RING-type_E3_ligase_ATL"/>
</dbReference>
<accession>A0A0Q3EZI3</accession>
<evidence type="ECO:0000256" key="2">
    <source>
        <dbReference type="ARBA" id="ARBA00022771"/>
    </source>
</evidence>
<dbReference type="Proteomes" id="UP000008810">
    <property type="component" value="Chromosome 3"/>
</dbReference>
<gene>
    <name evidence="8" type="primary">LOC100829002</name>
    <name evidence="7" type="ORF">BRADI_3g00932v3</name>
</gene>
<dbReference type="GO" id="GO:0008270">
    <property type="term" value="F:zinc ion binding"/>
    <property type="evidence" value="ECO:0007669"/>
    <property type="project" value="UniProtKB-KW"/>
</dbReference>
<keyword evidence="2 4" id="KW-0863">Zinc-finger</keyword>
<dbReference type="SUPFAM" id="SSF57850">
    <property type="entry name" value="RING/U-box"/>
    <property type="match status" value="1"/>
</dbReference>
<keyword evidence="3" id="KW-0862">Zinc</keyword>
<dbReference type="InterPro" id="IPR013083">
    <property type="entry name" value="Znf_RING/FYVE/PHD"/>
</dbReference>
<dbReference type="EnsemblPlants" id="KQJ92822">
    <property type="protein sequence ID" value="KQJ92822"/>
    <property type="gene ID" value="BRADI_3g00932v3"/>
</dbReference>
<keyword evidence="5" id="KW-0812">Transmembrane</keyword>
<reference evidence="7 8" key="1">
    <citation type="journal article" date="2010" name="Nature">
        <title>Genome sequencing and analysis of the model grass Brachypodium distachyon.</title>
        <authorList>
            <consortium name="International Brachypodium Initiative"/>
        </authorList>
    </citation>
    <scope>NUCLEOTIDE SEQUENCE [LARGE SCALE GENOMIC DNA]</scope>
    <source>
        <strain evidence="7">Bd21</strain>
        <strain evidence="8">cv. Bd21</strain>
    </source>
</reference>
<dbReference type="SMART" id="SM00184">
    <property type="entry name" value="RING"/>
    <property type="match status" value="1"/>
</dbReference>
<proteinExistence type="predicted"/>
<protein>
    <recommendedName>
        <fullName evidence="6">RING-type domain-containing protein</fullName>
    </recommendedName>
</protein>
<evidence type="ECO:0000313" key="9">
    <source>
        <dbReference type="Proteomes" id="UP000008810"/>
    </source>
</evidence>
<dbReference type="InterPro" id="IPR001841">
    <property type="entry name" value="Znf_RING"/>
</dbReference>